<reference evidence="1 2" key="1">
    <citation type="journal article" date="2019" name="Emerg. Microbes Infect.">
        <title>Comprehensive subspecies identification of 175 nontuberculous mycobacteria species based on 7547 genomic profiles.</title>
        <authorList>
            <person name="Matsumoto Y."/>
            <person name="Kinjo T."/>
            <person name="Motooka D."/>
            <person name="Nabeya D."/>
            <person name="Jung N."/>
            <person name="Uechi K."/>
            <person name="Horii T."/>
            <person name="Iida T."/>
            <person name="Fujita J."/>
            <person name="Nakamura S."/>
        </authorList>
    </citation>
    <scope>NUCLEOTIDE SEQUENCE [LARGE SCALE GENOMIC DNA]</scope>
    <source>
        <strain evidence="1 2">JCM 15296</strain>
    </source>
</reference>
<sequence>MDDMPFVTRRTAALTLAGLAIAGAVGVAGCGSDGSSDAAKPENRQVTVVGTGKVQGTPDTLNVTASIEAIAPDVTAAMNQTSSRQQAVIDALAGAGIDKKDIATKQVELQPDYRDSVITGYRASNTIDIKVRKLDTASQVLAKIVTAGGNSTRISNVAYSIDDDSQLVKDARTRAFNDAKDRAQQYAQLSGLNLGKVVSISEATGGTTPTPMPAPRMAMAEAVPLSPGQQTVNFSVTVIWELGS</sequence>
<dbReference type="EMBL" id="AP022577">
    <property type="protein sequence ID" value="BBX84913.1"/>
    <property type="molecule type" value="Genomic_DNA"/>
</dbReference>
<proteinExistence type="predicted"/>
<dbReference type="Gene3D" id="3.30.70.2970">
    <property type="entry name" value="Protein of unknown function (DUF541), domain 2"/>
    <property type="match status" value="1"/>
</dbReference>
<keyword evidence="2" id="KW-1185">Reference proteome</keyword>
<name>A0ABM7IDY3_9MYCO</name>
<accession>A0ABM7IDY3</accession>
<dbReference type="PANTHER" id="PTHR34387">
    <property type="entry name" value="SLR1258 PROTEIN"/>
    <property type="match status" value="1"/>
</dbReference>
<dbReference type="InterPro" id="IPR052022">
    <property type="entry name" value="26kDa_periplasmic_antigen"/>
</dbReference>
<evidence type="ECO:0000313" key="2">
    <source>
        <dbReference type="Proteomes" id="UP000465609"/>
    </source>
</evidence>
<dbReference type="PANTHER" id="PTHR34387:SF1">
    <property type="entry name" value="PERIPLASMIC IMMUNOGENIC PROTEIN"/>
    <property type="match status" value="1"/>
</dbReference>
<dbReference type="Proteomes" id="UP000465609">
    <property type="component" value="Chromosome"/>
</dbReference>
<dbReference type="Pfam" id="PF04402">
    <property type="entry name" value="SIMPL"/>
    <property type="match status" value="1"/>
</dbReference>
<evidence type="ECO:0000313" key="1">
    <source>
        <dbReference type="EMBL" id="BBX84913.1"/>
    </source>
</evidence>
<organism evidence="1 2">
    <name type="scientific">Mycolicibacterium aubagnense</name>
    <dbReference type="NCBI Taxonomy" id="319707"/>
    <lineage>
        <taxon>Bacteria</taxon>
        <taxon>Bacillati</taxon>
        <taxon>Actinomycetota</taxon>
        <taxon>Actinomycetes</taxon>
        <taxon>Mycobacteriales</taxon>
        <taxon>Mycobacteriaceae</taxon>
        <taxon>Mycolicibacterium</taxon>
    </lineage>
</organism>
<gene>
    <name evidence="1" type="ORF">MAUB_27860</name>
</gene>
<evidence type="ECO:0008006" key="3">
    <source>
        <dbReference type="Google" id="ProtNLM"/>
    </source>
</evidence>
<protein>
    <recommendedName>
        <fullName evidence="3">SIMPL domain-containing protein</fullName>
    </recommendedName>
</protein>
<dbReference type="Gene3D" id="3.30.110.170">
    <property type="entry name" value="Protein of unknown function (DUF541), domain 1"/>
    <property type="match status" value="1"/>
</dbReference>
<dbReference type="InterPro" id="IPR007497">
    <property type="entry name" value="SIMPL/DUF541"/>
</dbReference>